<gene>
    <name evidence="7" type="ORF">SAMN03080598_03278</name>
</gene>
<dbReference type="InterPro" id="IPR006127">
    <property type="entry name" value="ZnuA-like"/>
</dbReference>
<evidence type="ECO:0000256" key="1">
    <source>
        <dbReference type="ARBA" id="ARBA00004196"/>
    </source>
</evidence>
<dbReference type="Pfam" id="PF01297">
    <property type="entry name" value="ZnuA"/>
    <property type="match status" value="1"/>
</dbReference>
<dbReference type="InterPro" id="IPR050492">
    <property type="entry name" value="Bact_metal-bind_prot9"/>
</dbReference>
<dbReference type="InterPro" id="IPR006128">
    <property type="entry name" value="Lipoprotein_PsaA-like"/>
</dbReference>
<comment type="similarity">
    <text evidence="2 6">Belongs to the bacterial solute-binding protein 9 family.</text>
</comment>
<dbReference type="InterPro" id="IPR006129">
    <property type="entry name" value="AdhesinB"/>
</dbReference>
<evidence type="ECO:0000256" key="4">
    <source>
        <dbReference type="ARBA" id="ARBA00022723"/>
    </source>
</evidence>
<evidence type="ECO:0000256" key="3">
    <source>
        <dbReference type="ARBA" id="ARBA00022448"/>
    </source>
</evidence>
<dbReference type="STRING" id="1120964.GCA_001313265_04374"/>
<evidence type="ECO:0000256" key="5">
    <source>
        <dbReference type="ARBA" id="ARBA00022729"/>
    </source>
</evidence>
<reference evidence="8" key="1">
    <citation type="submission" date="2016-10" db="EMBL/GenBank/DDBJ databases">
        <authorList>
            <person name="Varghese N."/>
            <person name="Submissions S."/>
        </authorList>
    </citation>
    <scope>NUCLEOTIDE SEQUENCE [LARGE SCALE GENOMIC DNA]</scope>
    <source>
        <strain evidence="8">DSM 17298</strain>
    </source>
</reference>
<name>A0A1H5Z3R0_9BACT</name>
<dbReference type="GO" id="GO:0046872">
    <property type="term" value="F:metal ion binding"/>
    <property type="evidence" value="ECO:0007669"/>
    <property type="project" value="UniProtKB-KW"/>
</dbReference>
<keyword evidence="4" id="KW-0479">Metal-binding</keyword>
<keyword evidence="5" id="KW-0732">Signal</keyword>
<dbReference type="PRINTS" id="PR00691">
    <property type="entry name" value="ADHESINB"/>
</dbReference>
<evidence type="ECO:0000256" key="2">
    <source>
        <dbReference type="ARBA" id="ARBA00011028"/>
    </source>
</evidence>
<protein>
    <submittedName>
        <fullName evidence="7">Manganese/zinc/iron transport system substrate-binding protein</fullName>
    </submittedName>
</protein>
<sequence>MQHFGLTVMSKYLIPILLILLSFACKSDSKETRTKPVIVATTSILADGIRNIVQDQAAVIALMPAGVDPHLYKASVRDLDLLTNADLVVYHGLYLEGKMTEIFEKLALSQTLIDISRGLPEEALIRSGPEAHSVDPHIWFDVKLWSKAMEYASAEIIRWKPEWKSSLESNSIAYLVKLRALDEVVRTKVNELRSAGQVLVTAHDAFAYFGKAYDLEVKSLQGLSTLSEPGLRDLTELITIVQENKVKAIFAEQTISPKAIRAVAAGAAERNHQVSLAGPLYTDSLDAEGTPAGTYIGMVETNLRIIYESLLP</sequence>
<organism evidence="7 8">
    <name type="scientific">Algoriphagus boritolerans DSM 17298 = JCM 18970</name>
    <dbReference type="NCBI Taxonomy" id="1120964"/>
    <lineage>
        <taxon>Bacteria</taxon>
        <taxon>Pseudomonadati</taxon>
        <taxon>Bacteroidota</taxon>
        <taxon>Cytophagia</taxon>
        <taxon>Cytophagales</taxon>
        <taxon>Cyclobacteriaceae</taxon>
        <taxon>Algoriphagus</taxon>
    </lineage>
</organism>
<dbReference type="SUPFAM" id="SSF53807">
    <property type="entry name" value="Helical backbone' metal receptor"/>
    <property type="match status" value="1"/>
</dbReference>
<dbReference type="Gene3D" id="3.40.50.1980">
    <property type="entry name" value="Nitrogenase molybdenum iron protein domain"/>
    <property type="match status" value="2"/>
</dbReference>
<comment type="subcellular location">
    <subcellularLocation>
        <location evidence="1">Cell envelope</location>
    </subcellularLocation>
</comment>
<dbReference type="GO" id="GO:0030313">
    <property type="term" value="C:cell envelope"/>
    <property type="evidence" value="ECO:0007669"/>
    <property type="project" value="UniProtKB-SubCell"/>
</dbReference>
<evidence type="ECO:0000256" key="6">
    <source>
        <dbReference type="RuleBase" id="RU003512"/>
    </source>
</evidence>
<dbReference type="PRINTS" id="PR00690">
    <property type="entry name" value="ADHESNFAMILY"/>
</dbReference>
<keyword evidence="3 6" id="KW-0813">Transport</keyword>
<evidence type="ECO:0000313" key="8">
    <source>
        <dbReference type="Proteomes" id="UP000236736"/>
    </source>
</evidence>
<evidence type="ECO:0000313" key="7">
    <source>
        <dbReference type="EMBL" id="SEG29996.1"/>
    </source>
</evidence>
<dbReference type="AlphaFoldDB" id="A0A1H5Z3R0"/>
<dbReference type="EMBL" id="FNVR01000023">
    <property type="protein sequence ID" value="SEG29996.1"/>
    <property type="molecule type" value="Genomic_DNA"/>
</dbReference>
<proteinExistence type="inferred from homology"/>
<dbReference type="GO" id="GO:0030001">
    <property type="term" value="P:metal ion transport"/>
    <property type="evidence" value="ECO:0007669"/>
    <property type="project" value="InterPro"/>
</dbReference>
<accession>A0A1H5Z3R0</accession>
<dbReference type="PANTHER" id="PTHR42953">
    <property type="entry name" value="HIGH-AFFINITY ZINC UPTAKE SYSTEM PROTEIN ZNUA-RELATED"/>
    <property type="match status" value="1"/>
</dbReference>
<dbReference type="GO" id="GO:0007155">
    <property type="term" value="P:cell adhesion"/>
    <property type="evidence" value="ECO:0007669"/>
    <property type="project" value="InterPro"/>
</dbReference>
<dbReference type="PANTHER" id="PTHR42953:SF1">
    <property type="entry name" value="METAL-BINDING PROTEIN HI_0362-RELATED"/>
    <property type="match status" value="1"/>
</dbReference>
<dbReference type="Proteomes" id="UP000236736">
    <property type="component" value="Unassembled WGS sequence"/>
</dbReference>
<keyword evidence="8" id="KW-1185">Reference proteome</keyword>